<dbReference type="InterPro" id="IPR047130">
    <property type="entry name" value="7TM_GPCR_Srsx_nematod"/>
</dbReference>
<evidence type="ECO:0000256" key="3">
    <source>
        <dbReference type="ARBA" id="ARBA00022989"/>
    </source>
</evidence>
<organism evidence="6 7">
    <name type="scientific">Cylicostephanus goldi</name>
    <name type="common">Nematode worm</name>
    <dbReference type="NCBI Taxonomy" id="71465"/>
    <lineage>
        <taxon>Eukaryota</taxon>
        <taxon>Metazoa</taxon>
        <taxon>Ecdysozoa</taxon>
        <taxon>Nematoda</taxon>
        <taxon>Chromadorea</taxon>
        <taxon>Rhabditida</taxon>
        <taxon>Rhabditina</taxon>
        <taxon>Rhabditomorpha</taxon>
        <taxon>Strongyloidea</taxon>
        <taxon>Strongylidae</taxon>
        <taxon>Cylicostephanus</taxon>
    </lineage>
</organism>
<evidence type="ECO:0000313" key="7">
    <source>
        <dbReference type="Proteomes" id="UP000271889"/>
    </source>
</evidence>
<proteinExistence type="predicted"/>
<keyword evidence="2 5" id="KW-0812">Transmembrane</keyword>
<evidence type="ECO:0000256" key="1">
    <source>
        <dbReference type="ARBA" id="ARBA00004370"/>
    </source>
</evidence>
<accession>A0A3P6QI05</accession>
<dbReference type="InterPro" id="IPR000276">
    <property type="entry name" value="GPCR_Rhodpsn"/>
</dbReference>
<evidence type="ECO:0008006" key="8">
    <source>
        <dbReference type="Google" id="ProtNLM"/>
    </source>
</evidence>
<sequence>MEVHFPLFYQIYYIVIPSISVIGNSCIVYITIRSKALRSPCNIFIALVSLGVVGHIMANINMSLTYLVYPNHVITRESCILWQLVPVFGMCFSTLFHLIVAIDSMTVCLINASMDDATKKLLMNGVVAIYVMTVICYALFLRRVRKVSISEEHMRGIYRSLILVTAAIALSFVSFAVVNVVLSVLQINMDELNRTWLTGTFLNLSTAANFFIYYFNRFMT</sequence>
<dbReference type="Proteomes" id="UP000271889">
    <property type="component" value="Unassembled WGS sequence"/>
</dbReference>
<gene>
    <name evidence="6" type="ORF">CGOC_LOCUS1243</name>
</gene>
<protein>
    <recommendedName>
        <fullName evidence="8">G-protein coupled receptors family 1 profile domain-containing protein</fullName>
    </recommendedName>
</protein>
<keyword evidence="3 5" id="KW-1133">Transmembrane helix</keyword>
<dbReference type="GO" id="GO:0004930">
    <property type="term" value="F:G protein-coupled receptor activity"/>
    <property type="evidence" value="ECO:0007669"/>
    <property type="project" value="InterPro"/>
</dbReference>
<keyword evidence="7" id="KW-1185">Reference proteome</keyword>
<evidence type="ECO:0000256" key="5">
    <source>
        <dbReference type="SAM" id="Phobius"/>
    </source>
</evidence>
<dbReference type="AlphaFoldDB" id="A0A3P6QI05"/>
<reference evidence="6 7" key="1">
    <citation type="submission" date="2018-11" db="EMBL/GenBank/DDBJ databases">
        <authorList>
            <consortium name="Pathogen Informatics"/>
        </authorList>
    </citation>
    <scope>NUCLEOTIDE SEQUENCE [LARGE SCALE GENOMIC DNA]</scope>
</reference>
<feature type="transmembrane region" description="Helical" evidence="5">
    <location>
        <begin position="161"/>
        <end position="184"/>
    </location>
</feature>
<feature type="transmembrane region" description="Helical" evidence="5">
    <location>
        <begin position="81"/>
        <end position="102"/>
    </location>
</feature>
<evidence type="ECO:0000256" key="4">
    <source>
        <dbReference type="ARBA" id="ARBA00023136"/>
    </source>
</evidence>
<comment type="subcellular location">
    <subcellularLocation>
        <location evidence="1">Membrane</location>
    </subcellularLocation>
</comment>
<evidence type="ECO:0000313" key="6">
    <source>
        <dbReference type="EMBL" id="VDK48319.1"/>
    </source>
</evidence>
<feature type="transmembrane region" description="Helical" evidence="5">
    <location>
        <begin position="12"/>
        <end position="32"/>
    </location>
</feature>
<dbReference type="PANTHER" id="PTHR23360:SF5">
    <property type="entry name" value="G-PROTEIN COUPLED RECEPTORS FAMILY 1 PROFILE DOMAIN-CONTAINING PROTEIN"/>
    <property type="match status" value="1"/>
</dbReference>
<dbReference type="PANTHER" id="PTHR23360">
    <property type="entry name" value="G-PROTEIN COUPLED RECEPTORS FAMILY 1 PROFILE DOMAIN-CONTAINING PROTEIN-RELATED"/>
    <property type="match status" value="1"/>
</dbReference>
<dbReference type="SMART" id="SM01381">
    <property type="entry name" value="7TM_GPCR_Srsx"/>
    <property type="match status" value="1"/>
</dbReference>
<evidence type="ECO:0000256" key="2">
    <source>
        <dbReference type="ARBA" id="ARBA00022692"/>
    </source>
</evidence>
<feature type="transmembrane region" description="Helical" evidence="5">
    <location>
        <begin position="196"/>
        <end position="215"/>
    </location>
</feature>
<dbReference type="GO" id="GO:0016020">
    <property type="term" value="C:membrane"/>
    <property type="evidence" value="ECO:0007669"/>
    <property type="project" value="UniProtKB-SubCell"/>
</dbReference>
<feature type="transmembrane region" description="Helical" evidence="5">
    <location>
        <begin position="122"/>
        <end position="140"/>
    </location>
</feature>
<dbReference type="SUPFAM" id="SSF81321">
    <property type="entry name" value="Family A G protein-coupled receptor-like"/>
    <property type="match status" value="1"/>
</dbReference>
<feature type="transmembrane region" description="Helical" evidence="5">
    <location>
        <begin position="44"/>
        <end position="69"/>
    </location>
</feature>
<dbReference type="OrthoDB" id="5820127at2759"/>
<dbReference type="Gene3D" id="1.20.1070.10">
    <property type="entry name" value="Rhodopsin 7-helix transmembrane proteins"/>
    <property type="match status" value="1"/>
</dbReference>
<name>A0A3P6QI05_CYLGO</name>
<dbReference type="Pfam" id="PF10320">
    <property type="entry name" value="7TM_GPCR_Srsx"/>
    <property type="match status" value="1"/>
</dbReference>
<keyword evidence="4 5" id="KW-0472">Membrane</keyword>
<dbReference type="EMBL" id="UYRV01002236">
    <property type="protein sequence ID" value="VDK48319.1"/>
    <property type="molecule type" value="Genomic_DNA"/>
</dbReference>
<dbReference type="InterPro" id="IPR019424">
    <property type="entry name" value="7TM_GPCR_Srsx"/>
</dbReference>